<dbReference type="AlphaFoldDB" id="A0A915EJ05"/>
<keyword evidence="1" id="KW-0812">Transmembrane</keyword>
<keyword evidence="1" id="KW-1133">Transmembrane helix</keyword>
<proteinExistence type="predicted"/>
<dbReference type="Proteomes" id="UP000887574">
    <property type="component" value="Unplaced"/>
</dbReference>
<keyword evidence="1" id="KW-0472">Membrane</keyword>
<name>A0A915EJ05_9BILA</name>
<organism evidence="2 3">
    <name type="scientific">Ditylenchus dipsaci</name>
    <dbReference type="NCBI Taxonomy" id="166011"/>
    <lineage>
        <taxon>Eukaryota</taxon>
        <taxon>Metazoa</taxon>
        <taxon>Ecdysozoa</taxon>
        <taxon>Nematoda</taxon>
        <taxon>Chromadorea</taxon>
        <taxon>Rhabditida</taxon>
        <taxon>Tylenchina</taxon>
        <taxon>Tylenchomorpha</taxon>
        <taxon>Sphaerularioidea</taxon>
        <taxon>Anguinidae</taxon>
        <taxon>Anguininae</taxon>
        <taxon>Ditylenchus</taxon>
    </lineage>
</organism>
<accession>A0A915EJ05</accession>
<dbReference type="WBParaSite" id="jg7200">
    <property type="protein sequence ID" value="jg7200"/>
    <property type="gene ID" value="jg7200"/>
</dbReference>
<protein>
    <submittedName>
        <fullName evidence="3">Uncharacterized protein</fullName>
    </submittedName>
</protein>
<evidence type="ECO:0000256" key="1">
    <source>
        <dbReference type="SAM" id="Phobius"/>
    </source>
</evidence>
<sequence length="81" mass="8876">MLSSFFALKKNVCAYAAQIASTASGRRIVNQWGMLEGRGGRLINLCGGKAVLTACLMFALLLVGLLFDWSRCFWKQSIGFP</sequence>
<evidence type="ECO:0000313" key="3">
    <source>
        <dbReference type="WBParaSite" id="jg7200"/>
    </source>
</evidence>
<keyword evidence="2" id="KW-1185">Reference proteome</keyword>
<evidence type="ECO:0000313" key="2">
    <source>
        <dbReference type="Proteomes" id="UP000887574"/>
    </source>
</evidence>
<feature type="transmembrane region" description="Helical" evidence="1">
    <location>
        <begin position="49"/>
        <end position="67"/>
    </location>
</feature>
<reference evidence="3" key="1">
    <citation type="submission" date="2022-11" db="UniProtKB">
        <authorList>
            <consortium name="WormBaseParasite"/>
        </authorList>
    </citation>
    <scope>IDENTIFICATION</scope>
</reference>